<dbReference type="InterPro" id="IPR011009">
    <property type="entry name" value="Kinase-like_dom_sf"/>
</dbReference>
<dbReference type="Pfam" id="PF00069">
    <property type="entry name" value="Pkinase"/>
    <property type="match status" value="1"/>
</dbReference>
<evidence type="ECO:0000259" key="1">
    <source>
        <dbReference type="PROSITE" id="PS50011"/>
    </source>
</evidence>
<dbReference type="Gene3D" id="1.10.510.10">
    <property type="entry name" value="Transferase(Phosphotransferase) domain 1"/>
    <property type="match status" value="1"/>
</dbReference>
<accession>A0ABQ9YC62</accession>
<proteinExistence type="predicted"/>
<dbReference type="Proteomes" id="UP001281761">
    <property type="component" value="Unassembled WGS sequence"/>
</dbReference>
<organism evidence="2 3">
    <name type="scientific">Blattamonas nauphoetae</name>
    <dbReference type="NCBI Taxonomy" id="2049346"/>
    <lineage>
        <taxon>Eukaryota</taxon>
        <taxon>Metamonada</taxon>
        <taxon>Preaxostyla</taxon>
        <taxon>Oxymonadida</taxon>
        <taxon>Blattamonas</taxon>
    </lineage>
</organism>
<comment type="caution">
    <text evidence="2">The sequence shown here is derived from an EMBL/GenBank/DDBJ whole genome shotgun (WGS) entry which is preliminary data.</text>
</comment>
<evidence type="ECO:0000313" key="2">
    <source>
        <dbReference type="EMBL" id="KAK2961251.1"/>
    </source>
</evidence>
<sequence length="309" mass="35301">MDSEPQYDPPMSEWTENDFDAIQVESGLPVHITMLGPLSEDTIDFYNDQISLLDDFDFEHQIQLFEVVEHEGMAYLITERHSYTNLSQRLTEMSENNTNTDVNELWKLIANIGVAVEELHRVNLIHGNLSPDNIFFDENGTVFLWKSGLYPMPEDETLSDTQIIPYWPEEVLNAHKFSPKTDIYSLGMVLNAVINHPVIFSSSEPDDLIPEVLSYTPSFDSAGIDFLSQCCSSNADDRPTLSFILSQRECVVYVQKMMKDKIDKEKEAQIAIRIKQHELADQLAQKQLVRRQLVADLKEAAKILDNPDS</sequence>
<dbReference type="PROSITE" id="PS50011">
    <property type="entry name" value="PROTEIN_KINASE_DOM"/>
    <property type="match status" value="1"/>
</dbReference>
<keyword evidence="3" id="KW-1185">Reference proteome</keyword>
<dbReference type="PANTHER" id="PTHR24362:SF309">
    <property type="entry name" value="PROTEIN KINASE DOMAIN-CONTAINING PROTEIN"/>
    <property type="match status" value="1"/>
</dbReference>
<dbReference type="PANTHER" id="PTHR24362">
    <property type="entry name" value="SERINE/THREONINE-PROTEIN KINASE NEK"/>
    <property type="match status" value="1"/>
</dbReference>
<dbReference type="InterPro" id="IPR000719">
    <property type="entry name" value="Prot_kinase_dom"/>
</dbReference>
<gene>
    <name evidence="2" type="ORF">BLNAU_3697</name>
</gene>
<dbReference type="EMBL" id="JARBJD010000017">
    <property type="protein sequence ID" value="KAK2961251.1"/>
    <property type="molecule type" value="Genomic_DNA"/>
</dbReference>
<dbReference type="SUPFAM" id="SSF56112">
    <property type="entry name" value="Protein kinase-like (PK-like)"/>
    <property type="match status" value="1"/>
</dbReference>
<name>A0ABQ9YC62_9EUKA</name>
<reference evidence="2 3" key="1">
    <citation type="journal article" date="2022" name="bioRxiv">
        <title>Genomics of Preaxostyla Flagellates Illuminates Evolutionary Transitions and the Path Towards Mitochondrial Loss.</title>
        <authorList>
            <person name="Novak L.V.F."/>
            <person name="Treitli S.C."/>
            <person name="Pyrih J."/>
            <person name="Halakuc P."/>
            <person name="Pipaliya S.V."/>
            <person name="Vacek V."/>
            <person name="Brzon O."/>
            <person name="Soukal P."/>
            <person name="Eme L."/>
            <person name="Dacks J.B."/>
            <person name="Karnkowska A."/>
            <person name="Elias M."/>
            <person name="Hampl V."/>
        </authorList>
    </citation>
    <scope>NUCLEOTIDE SEQUENCE [LARGE SCALE GENOMIC DNA]</scope>
    <source>
        <strain evidence="2">NAU3</strain>
        <tissue evidence="2">Gut</tissue>
    </source>
</reference>
<feature type="domain" description="Protein kinase" evidence="1">
    <location>
        <begin position="1"/>
        <end position="254"/>
    </location>
</feature>
<evidence type="ECO:0000313" key="3">
    <source>
        <dbReference type="Proteomes" id="UP001281761"/>
    </source>
</evidence>
<protein>
    <recommendedName>
        <fullName evidence="1">Protein kinase domain-containing protein</fullName>
    </recommendedName>
</protein>